<evidence type="ECO:0000256" key="10">
    <source>
        <dbReference type="RuleBase" id="RU367043"/>
    </source>
</evidence>
<reference evidence="12" key="1">
    <citation type="submission" date="2019-09" db="EMBL/GenBank/DDBJ databases">
        <title>The Mitochondrial Proteome of the Jakobid, Andalucia godoyi, a Protist With the Most Gene-Rich and Bacteria-Like Mitochondrial Genome.</title>
        <authorList>
            <person name="Gray M.W."/>
            <person name="Burger G."/>
            <person name="Derelle R."/>
            <person name="Klimes V."/>
            <person name="Leger M."/>
            <person name="Sarrasin M."/>
            <person name="Vlcek C."/>
            <person name="Roger A.J."/>
            <person name="Elias M."/>
            <person name="Lang B.F."/>
        </authorList>
    </citation>
    <scope>NUCLEOTIDE SEQUENCE</scope>
    <source>
        <strain evidence="12">And28</strain>
    </source>
</reference>
<evidence type="ECO:0000256" key="1">
    <source>
        <dbReference type="ARBA" id="ARBA00006720"/>
    </source>
</evidence>
<keyword evidence="2 10" id="KW-0813">Transport</keyword>
<comment type="subunit">
    <text evidence="10">Heterohexamer.</text>
</comment>
<evidence type="ECO:0000256" key="8">
    <source>
        <dbReference type="ARBA" id="ARBA00023157"/>
    </source>
</evidence>
<dbReference type="OrthoDB" id="7813104at2759"/>
<comment type="similarity">
    <text evidence="1 10">Belongs to the small Tim family.</text>
</comment>
<evidence type="ECO:0000256" key="2">
    <source>
        <dbReference type="ARBA" id="ARBA00022448"/>
    </source>
</evidence>
<evidence type="ECO:0000259" key="11">
    <source>
        <dbReference type="Pfam" id="PF02953"/>
    </source>
</evidence>
<sequence>MSFFSSKPAAATGKSEADEIVGRIREEMNQQAAQDLFQRVAEKCFAKCISKPGSKLDANDQACLARCEDRYIDAMNVISQALQDRSNTMEQDS</sequence>
<evidence type="ECO:0000256" key="3">
    <source>
        <dbReference type="ARBA" id="ARBA00022723"/>
    </source>
</evidence>
<comment type="function">
    <text evidence="10">Mitochondrial intermembrane chaperone that participates in the import and insertion of some multi-pass transmembrane proteins into the mitochondrial inner membrane. Also required for the transfer of beta-barrel precursors from the TOM complex to the sorting and assembly machinery (SAM complex) of the outer membrane. Acts as a chaperone-like protein that protects the hydrophobic precursors from aggregation and guide them through the mitochondrial intermembrane space.</text>
</comment>
<keyword evidence="9 10" id="KW-0143">Chaperone</keyword>
<comment type="domain">
    <text evidence="10">The twin CX3C motif contains 4 conserved Cys residues that form 2 disulfide bonds in the mitochondrial intermembrane space.</text>
</comment>
<gene>
    <name evidence="12" type="ORF">ANDGO_06366</name>
</gene>
<keyword evidence="13" id="KW-1185">Reference proteome</keyword>
<dbReference type="FunFam" id="1.10.287.810:FF:000001">
    <property type="entry name" value="mitochondrial import inner membrane translocase subunit TIM13"/>
    <property type="match status" value="1"/>
</dbReference>
<evidence type="ECO:0000256" key="4">
    <source>
        <dbReference type="ARBA" id="ARBA00022833"/>
    </source>
</evidence>
<feature type="domain" description="Tim10-like" evidence="11">
    <location>
        <begin position="24"/>
        <end position="83"/>
    </location>
</feature>
<dbReference type="PANTHER" id="PTHR11038:SF16">
    <property type="entry name" value="MITOCHONDRIAL IMPORT INNER MEMBRANE TRANSLOCASE SUBUNIT TIM10"/>
    <property type="match status" value="1"/>
</dbReference>
<dbReference type="GO" id="GO:0015031">
    <property type="term" value="P:protein transport"/>
    <property type="evidence" value="ECO:0007669"/>
    <property type="project" value="UniProtKB-KW"/>
</dbReference>
<dbReference type="Pfam" id="PF02953">
    <property type="entry name" value="zf-Tim10_DDP"/>
    <property type="match status" value="1"/>
</dbReference>
<dbReference type="InterPro" id="IPR035427">
    <property type="entry name" value="Tim10-like_dom_sf"/>
</dbReference>
<dbReference type="AlphaFoldDB" id="A0A8K0AHY1"/>
<keyword evidence="5 10" id="KW-0653">Protein transport</keyword>
<dbReference type="GO" id="GO:0005743">
    <property type="term" value="C:mitochondrial inner membrane"/>
    <property type="evidence" value="ECO:0007669"/>
    <property type="project" value="UniProtKB-SubCell"/>
</dbReference>
<evidence type="ECO:0000313" key="13">
    <source>
        <dbReference type="Proteomes" id="UP000799049"/>
    </source>
</evidence>
<dbReference type="InterPro" id="IPR004217">
    <property type="entry name" value="Tim10-like"/>
</dbReference>
<protein>
    <recommendedName>
        <fullName evidence="10">Mitochondrial import inner membrane translocase subunit</fullName>
    </recommendedName>
</protein>
<evidence type="ECO:0000256" key="9">
    <source>
        <dbReference type="ARBA" id="ARBA00023186"/>
    </source>
</evidence>
<dbReference type="GO" id="GO:0046872">
    <property type="term" value="F:metal ion binding"/>
    <property type="evidence" value="ECO:0007669"/>
    <property type="project" value="UniProtKB-KW"/>
</dbReference>
<dbReference type="SUPFAM" id="SSF144122">
    <property type="entry name" value="Tim10-like"/>
    <property type="match status" value="1"/>
</dbReference>
<accession>A0A8K0AHY1</accession>
<keyword evidence="6 10" id="KW-0811">Translocation</keyword>
<comment type="caution">
    <text evidence="12">The sequence shown here is derived from an EMBL/GenBank/DDBJ whole genome shotgun (WGS) entry which is preliminary data.</text>
</comment>
<dbReference type="GO" id="GO:0042719">
    <property type="term" value="C:mitochondrial intermembrane space chaperone complex"/>
    <property type="evidence" value="ECO:0007669"/>
    <property type="project" value="UniProtKB-ARBA"/>
</dbReference>
<dbReference type="Gene3D" id="1.10.287.810">
    <property type="entry name" value="Mitochondrial import inner membrane translocase subunit tim13 like domains"/>
    <property type="match status" value="1"/>
</dbReference>
<dbReference type="EMBL" id="VRVR01000022">
    <property type="protein sequence ID" value="KAF0852666.1"/>
    <property type="molecule type" value="Genomic_DNA"/>
</dbReference>
<evidence type="ECO:0000256" key="6">
    <source>
        <dbReference type="ARBA" id="ARBA00023010"/>
    </source>
</evidence>
<keyword evidence="10" id="KW-0999">Mitochondrion inner membrane</keyword>
<keyword evidence="3" id="KW-0479">Metal-binding</keyword>
<keyword evidence="8 10" id="KW-1015">Disulfide bond</keyword>
<keyword evidence="10" id="KW-0472">Membrane</keyword>
<name>A0A8K0AHY1_ANDGO</name>
<evidence type="ECO:0000256" key="7">
    <source>
        <dbReference type="ARBA" id="ARBA00023128"/>
    </source>
</evidence>
<evidence type="ECO:0000313" key="12">
    <source>
        <dbReference type="EMBL" id="KAF0852666.1"/>
    </source>
</evidence>
<dbReference type="Proteomes" id="UP000799049">
    <property type="component" value="Unassembled WGS sequence"/>
</dbReference>
<keyword evidence="4" id="KW-0862">Zinc</keyword>
<proteinExistence type="inferred from homology"/>
<evidence type="ECO:0000256" key="5">
    <source>
        <dbReference type="ARBA" id="ARBA00022927"/>
    </source>
</evidence>
<organism evidence="12 13">
    <name type="scientific">Andalucia godoyi</name>
    <name type="common">Flagellate</name>
    <dbReference type="NCBI Taxonomy" id="505711"/>
    <lineage>
        <taxon>Eukaryota</taxon>
        <taxon>Discoba</taxon>
        <taxon>Jakobida</taxon>
        <taxon>Andalucina</taxon>
        <taxon>Andaluciidae</taxon>
        <taxon>Andalucia</taxon>
    </lineage>
</organism>
<keyword evidence="7 10" id="KW-0496">Mitochondrion</keyword>
<dbReference type="PANTHER" id="PTHR11038">
    <property type="entry name" value="MITOCHONDRIAL IMPORT INNER MEMBRANE TRANSLOCASE SUBUNIT TIM10"/>
    <property type="match status" value="1"/>
</dbReference>
<dbReference type="GO" id="GO:0045039">
    <property type="term" value="P:protein insertion into mitochondrial inner membrane"/>
    <property type="evidence" value="ECO:0007669"/>
    <property type="project" value="UniProtKB-ARBA"/>
</dbReference>
<comment type="subcellular location">
    <subcellularLocation>
        <location evidence="10">Mitochondrion inner membrane</location>
        <topology evidence="10">Peripheral membrane protein</topology>
        <orientation evidence="10">Intermembrane side</orientation>
    </subcellularLocation>
</comment>